<evidence type="ECO:0000256" key="3">
    <source>
        <dbReference type="ARBA" id="ARBA00012438"/>
    </source>
</evidence>
<dbReference type="Gene3D" id="3.30.565.10">
    <property type="entry name" value="Histidine kinase-like ATPase, C-terminal domain"/>
    <property type="match status" value="1"/>
</dbReference>
<organism evidence="9 10">
    <name type="scientific">Planosporangium thailandense</name>
    <dbReference type="NCBI Taxonomy" id="765197"/>
    <lineage>
        <taxon>Bacteria</taxon>
        <taxon>Bacillati</taxon>
        <taxon>Actinomycetota</taxon>
        <taxon>Actinomycetes</taxon>
        <taxon>Micromonosporales</taxon>
        <taxon>Micromonosporaceae</taxon>
        <taxon>Planosporangium</taxon>
    </lineage>
</organism>
<dbReference type="SMART" id="SM00388">
    <property type="entry name" value="HisKA"/>
    <property type="match status" value="1"/>
</dbReference>
<sequence length="416" mass="44460">MAAPAQPLDPVALLDRLTDLIELIGQGESGLRGLQLIVDAAAAVTGACGAGFVEYTRSGGHLVAATSSLTWALGLPVEIPEHAVTTMIEAPHCRQALVGDLPPEFAARIRGRGIQRIISTVGSAGGSLVGSLHVCFPDADGRAEPYHLAALRLLAAAAARLYRESAELPVYPDGPTASPDGQQEREQGRDLFIAMTSHELRTPVTAIKGYADTLVERWDSLDEAARRDAAGVVRQRARELARLIDRLLAAASGVTGVSDGSTGAPFDPAQVLRDAVAELNPELRRVLRVNLPAELPKVRGDRASFSTVLTELATNACKYSPDWVDVELTAGADAYTVWIRVADRGLGIRPEHAERAFDRFWQLDRGDKRQYGGVGLGLYLVRKIVERQNGWVSLRPREGGGAVAEVRLPRATAAAG</sequence>
<dbReference type="RefSeq" id="WP_167923823.1">
    <property type="nucleotide sequence ID" value="NZ_JAATVY010000002.1"/>
</dbReference>
<comment type="caution">
    <text evidence="9">The sequence shown here is derived from an EMBL/GenBank/DDBJ whole genome shotgun (WGS) entry which is preliminary data.</text>
</comment>
<keyword evidence="4" id="KW-0597">Phosphoprotein</keyword>
<evidence type="ECO:0000256" key="6">
    <source>
        <dbReference type="ARBA" id="ARBA00022777"/>
    </source>
</evidence>
<gene>
    <name evidence="9" type="ORF">HC031_04295</name>
</gene>
<dbReference type="InterPro" id="IPR003594">
    <property type="entry name" value="HATPase_dom"/>
</dbReference>
<dbReference type="InterPro" id="IPR036097">
    <property type="entry name" value="HisK_dim/P_sf"/>
</dbReference>
<feature type="domain" description="Histidine kinase" evidence="8">
    <location>
        <begin position="195"/>
        <end position="412"/>
    </location>
</feature>
<dbReference type="InterPro" id="IPR003661">
    <property type="entry name" value="HisK_dim/P_dom"/>
</dbReference>
<evidence type="ECO:0000256" key="7">
    <source>
        <dbReference type="ARBA" id="ARBA00023012"/>
    </source>
</evidence>
<keyword evidence="5" id="KW-0808">Transferase</keyword>
<dbReference type="SMART" id="SM00387">
    <property type="entry name" value="HATPase_c"/>
    <property type="match status" value="1"/>
</dbReference>
<dbReference type="Pfam" id="PF02518">
    <property type="entry name" value="HATPase_c"/>
    <property type="match status" value="1"/>
</dbReference>
<dbReference type="InterPro" id="IPR005467">
    <property type="entry name" value="His_kinase_dom"/>
</dbReference>
<dbReference type="Pfam" id="PF00512">
    <property type="entry name" value="HisKA"/>
    <property type="match status" value="1"/>
</dbReference>
<dbReference type="GO" id="GO:0016301">
    <property type="term" value="F:kinase activity"/>
    <property type="evidence" value="ECO:0007669"/>
    <property type="project" value="UniProtKB-KW"/>
</dbReference>
<dbReference type="Proteomes" id="UP000722989">
    <property type="component" value="Unassembled WGS sequence"/>
</dbReference>
<dbReference type="PRINTS" id="PR00344">
    <property type="entry name" value="BCTRLSENSOR"/>
</dbReference>
<comment type="subcellular location">
    <subcellularLocation>
        <location evidence="2">Cell membrane</location>
    </subcellularLocation>
</comment>
<accession>A0ABX0XU44</accession>
<dbReference type="Gene3D" id="1.10.287.130">
    <property type="match status" value="1"/>
</dbReference>
<keyword evidence="10" id="KW-1185">Reference proteome</keyword>
<proteinExistence type="predicted"/>
<evidence type="ECO:0000313" key="10">
    <source>
        <dbReference type="Proteomes" id="UP000722989"/>
    </source>
</evidence>
<evidence type="ECO:0000256" key="1">
    <source>
        <dbReference type="ARBA" id="ARBA00000085"/>
    </source>
</evidence>
<protein>
    <recommendedName>
        <fullName evidence="3">histidine kinase</fullName>
        <ecNumber evidence="3">2.7.13.3</ecNumber>
    </recommendedName>
</protein>
<keyword evidence="6 9" id="KW-0418">Kinase</keyword>
<keyword evidence="7" id="KW-0902">Two-component regulatory system</keyword>
<dbReference type="SUPFAM" id="SSF47384">
    <property type="entry name" value="Homodimeric domain of signal transducing histidine kinase"/>
    <property type="match status" value="1"/>
</dbReference>
<evidence type="ECO:0000256" key="4">
    <source>
        <dbReference type="ARBA" id="ARBA00022553"/>
    </source>
</evidence>
<evidence type="ECO:0000313" key="9">
    <source>
        <dbReference type="EMBL" id="NJC68950.1"/>
    </source>
</evidence>
<dbReference type="SUPFAM" id="SSF55874">
    <property type="entry name" value="ATPase domain of HSP90 chaperone/DNA topoisomerase II/histidine kinase"/>
    <property type="match status" value="1"/>
</dbReference>
<evidence type="ECO:0000256" key="5">
    <source>
        <dbReference type="ARBA" id="ARBA00022679"/>
    </source>
</evidence>
<dbReference type="CDD" id="cd00082">
    <property type="entry name" value="HisKA"/>
    <property type="match status" value="1"/>
</dbReference>
<dbReference type="PANTHER" id="PTHR43711">
    <property type="entry name" value="TWO-COMPONENT HISTIDINE KINASE"/>
    <property type="match status" value="1"/>
</dbReference>
<dbReference type="InterPro" id="IPR004358">
    <property type="entry name" value="Sig_transdc_His_kin-like_C"/>
</dbReference>
<dbReference type="EC" id="2.7.13.3" evidence="3"/>
<comment type="catalytic activity">
    <reaction evidence="1">
        <text>ATP + protein L-histidine = ADP + protein N-phospho-L-histidine.</text>
        <dbReference type="EC" id="2.7.13.3"/>
    </reaction>
</comment>
<dbReference type="PANTHER" id="PTHR43711:SF1">
    <property type="entry name" value="HISTIDINE KINASE 1"/>
    <property type="match status" value="1"/>
</dbReference>
<dbReference type="PROSITE" id="PS50109">
    <property type="entry name" value="HIS_KIN"/>
    <property type="match status" value="1"/>
</dbReference>
<name>A0ABX0XU44_9ACTN</name>
<evidence type="ECO:0000259" key="8">
    <source>
        <dbReference type="PROSITE" id="PS50109"/>
    </source>
</evidence>
<evidence type="ECO:0000256" key="2">
    <source>
        <dbReference type="ARBA" id="ARBA00004236"/>
    </source>
</evidence>
<dbReference type="InterPro" id="IPR036890">
    <property type="entry name" value="HATPase_C_sf"/>
</dbReference>
<dbReference type="InterPro" id="IPR050736">
    <property type="entry name" value="Sensor_HK_Regulatory"/>
</dbReference>
<reference evidence="9 10" key="1">
    <citation type="submission" date="2020-03" db="EMBL/GenBank/DDBJ databases">
        <title>WGS of the type strain of Planosporangium spp.</title>
        <authorList>
            <person name="Thawai C."/>
        </authorList>
    </citation>
    <scope>NUCLEOTIDE SEQUENCE [LARGE SCALE GENOMIC DNA]</scope>
    <source>
        <strain evidence="9 10">TBRC 5610</strain>
    </source>
</reference>
<dbReference type="EMBL" id="JAATVY010000002">
    <property type="protein sequence ID" value="NJC68950.1"/>
    <property type="molecule type" value="Genomic_DNA"/>
</dbReference>